<name>A0A165MXJ0_9AGAM</name>
<dbReference type="EMBL" id="KV425657">
    <property type="protein sequence ID" value="KZT18902.1"/>
    <property type="molecule type" value="Genomic_DNA"/>
</dbReference>
<feature type="compositionally biased region" description="Low complexity" evidence="1">
    <location>
        <begin position="7"/>
        <end position="28"/>
    </location>
</feature>
<feature type="region of interest" description="Disordered" evidence="1">
    <location>
        <begin position="295"/>
        <end position="382"/>
    </location>
</feature>
<dbReference type="STRING" id="1314782.A0A165MXJ0"/>
<organism evidence="2 3">
    <name type="scientific">Neolentinus lepideus HHB14362 ss-1</name>
    <dbReference type="NCBI Taxonomy" id="1314782"/>
    <lineage>
        <taxon>Eukaryota</taxon>
        <taxon>Fungi</taxon>
        <taxon>Dikarya</taxon>
        <taxon>Basidiomycota</taxon>
        <taxon>Agaricomycotina</taxon>
        <taxon>Agaricomycetes</taxon>
        <taxon>Gloeophyllales</taxon>
        <taxon>Gloeophyllaceae</taxon>
        <taxon>Neolentinus</taxon>
    </lineage>
</organism>
<gene>
    <name evidence="2" type="ORF">NEOLEDRAFT_1142767</name>
</gene>
<protein>
    <submittedName>
        <fullName evidence="2">Uncharacterized protein</fullName>
    </submittedName>
</protein>
<accession>A0A165MXJ0</accession>
<feature type="compositionally biased region" description="Acidic residues" evidence="1">
    <location>
        <begin position="305"/>
        <end position="366"/>
    </location>
</feature>
<reference evidence="2 3" key="1">
    <citation type="journal article" date="2016" name="Mol. Biol. Evol.">
        <title>Comparative Genomics of Early-Diverging Mushroom-Forming Fungi Provides Insights into the Origins of Lignocellulose Decay Capabilities.</title>
        <authorList>
            <person name="Nagy L.G."/>
            <person name="Riley R."/>
            <person name="Tritt A."/>
            <person name="Adam C."/>
            <person name="Daum C."/>
            <person name="Floudas D."/>
            <person name="Sun H."/>
            <person name="Yadav J.S."/>
            <person name="Pangilinan J."/>
            <person name="Larsson K.H."/>
            <person name="Matsuura K."/>
            <person name="Barry K."/>
            <person name="Labutti K."/>
            <person name="Kuo R."/>
            <person name="Ohm R.A."/>
            <person name="Bhattacharya S.S."/>
            <person name="Shirouzu T."/>
            <person name="Yoshinaga Y."/>
            <person name="Martin F.M."/>
            <person name="Grigoriev I.V."/>
            <person name="Hibbett D.S."/>
        </authorList>
    </citation>
    <scope>NUCLEOTIDE SEQUENCE [LARGE SCALE GENOMIC DNA]</scope>
    <source>
        <strain evidence="2 3">HHB14362 ss-1</strain>
    </source>
</reference>
<dbReference type="AlphaFoldDB" id="A0A165MXJ0"/>
<feature type="compositionally biased region" description="Polar residues" evidence="1">
    <location>
        <begin position="65"/>
        <end position="84"/>
    </location>
</feature>
<dbReference type="Proteomes" id="UP000076761">
    <property type="component" value="Unassembled WGS sequence"/>
</dbReference>
<evidence type="ECO:0000313" key="3">
    <source>
        <dbReference type="Proteomes" id="UP000076761"/>
    </source>
</evidence>
<sequence length="520" mass="57906">MAPGTRSTPQSQHTQPAQPTQAQPAVVPRSTRSTTRAAALQSQSDQQGPQHGPRAARPAVAPRTLSMTPRSQSAHQSPHPAQQPTRPPTRALPKEIDHLFSDVLPNCPDMKQGIAATTKAPTNADYNKHESKQLKYVVYAPNLVDGLFDHVDDWASVPFGKRTASSVALWQANTDVDSVQHFLPPEINSEQDIRDWVLRGLLNPSLACIRAVEAKGLVGLKRKKNKSAYMVSAPGKPASIPDELLVKASARHKPVLTMEFKTPNAMGTEVFSELTEQLQNAHRVVRFHWPHKLNDEEKVKHEGTAGEEEEEGGEDEGEEEDEEDEDHNDDSDEGEEGEQEDEDEDEEEEEEEEDEEEEEEESEDGQEGGGAEEGKVKGKVGQSGMYKETKLLVQVWGQMLDYDVKYAVLTSYACTIFIYRDPSTNTLYLSRKYKPTSIGTRKAVTAWFAQALGLIREDLFQLPALDEHWKSEMEKHFPPMVDPEGTAMGGLDFTMVEKLKEIIRLASSRLEGQQARGSSY</sequence>
<dbReference type="InParanoid" id="A0A165MXJ0"/>
<evidence type="ECO:0000313" key="2">
    <source>
        <dbReference type="EMBL" id="KZT18902.1"/>
    </source>
</evidence>
<dbReference type="OrthoDB" id="2803094at2759"/>
<feature type="compositionally biased region" description="Polar residues" evidence="1">
    <location>
        <begin position="30"/>
        <end position="49"/>
    </location>
</feature>
<proteinExistence type="predicted"/>
<evidence type="ECO:0000256" key="1">
    <source>
        <dbReference type="SAM" id="MobiDB-lite"/>
    </source>
</evidence>
<feature type="region of interest" description="Disordered" evidence="1">
    <location>
        <begin position="1"/>
        <end position="91"/>
    </location>
</feature>
<keyword evidence="3" id="KW-1185">Reference proteome</keyword>
<feature type="compositionally biased region" description="Basic and acidic residues" evidence="1">
    <location>
        <begin position="295"/>
        <end position="304"/>
    </location>
</feature>
<feature type="compositionally biased region" description="Low complexity" evidence="1">
    <location>
        <begin position="53"/>
        <end position="63"/>
    </location>
</feature>